<evidence type="ECO:0000256" key="1">
    <source>
        <dbReference type="ARBA" id="ARBA00009755"/>
    </source>
</evidence>
<dbReference type="SFLD" id="SFLDG01016">
    <property type="entry name" value="Prenyltransferase_Like_2"/>
    <property type="match status" value="1"/>
</dbReference>
<evidence type="ECO:0000259" key="3">
    <source>
        <dbReference type="Pfam" id="PF13243"/>
    </source>
</evidence>
<proteinExistence type="inferred from homology"/>
<organism evidence="5">
    <name type="scientific">Rhizochromulina marina</name>
    <dbReference type="NCBI Taxonomy" id="1034831"/>
    <lineage>
        <taxon>Eukaryota</taxon>
        <taxon>Sar</taxon>
        <taxon>Stramenopiles</taxon>
        <taxon>Ochrophyta</taxon>
        <taxon>Dictyochophyceae</taxon>
        <taxon>Rhizochromulinales</taxon>
        <taxon>Rhizochromulina</taxon>
    </lineage>
</organism>
<dbReference type="GO" id="GO:0016104">
    <property type="term" value="P:triterpenoid biosynthetic process"/>
    <property type="evidence" value="ECO:0007669"/>
    <property type="project" value="InterPro"/>
</dbReference>
<dbReference type="NCBIfam" id="TIGR01787">
    <property type="entry name" value="squalene_cyclas"/>
    <property type="match status" value="1"/>
</dbReference>
<dbReference type="SUPFAM" id="SSF48239">
    <property type="entry name" value="Terpenoid cyclases/Protein prenyltransferases"/>
    <property type="match status" value="2"/>
</dbReference>
<dbReference type="AlphaFoldDB" id="A0A7S2R9Y1"/>
<sequence>MGVMDWRGHNPVPAEMWLLPDWFPFHPGRLWCHCRMVYLPMCWLYGKKYVYADVASDPVTVALREELYTEPFDAISWDRTRNWVADIDNYSPVYTLMVVAQNFLRGVWEPFGGPFLRWSRAKGMDFAMEYMHAEDLQTNYIDIGPVNKALNMLCCFAAGKHDEFQKHILRVPDYLWVAEDGMKMQGYNGSQCWDTSFAIQAIKDTGLAEEFPDVMRRAYRYFERTQILSTEVSQASTAYEYESERMRNRFYRHVSQGGWPFSTSAHGWPISDCTGEGLKAVLAIQDLQAIQGWREKPSYPDQRFFDACTVVLTLQNSDGGFATYENNRGYGWYEWLNPSEVFGDIMIDYSYVECTNASIGALAAFHRAFPDHRTQEVTSAIRRARQFLLDIQRPDGSWYGSWGCCFTYASWFGVEGLLQAGEPQGSPALQRACTFLLAHQNPNGGWGEDFTSCFDKAYAPSGMAAFGDQGSGVVNTGWALLSLMAAGSTDTRAVQRGIQYLMDRQLPDGDWPQEGIAGVFNRACGITYTAYRNVFPIWALGRYVTEYQPHFVDKAAQQAFDGAAGGVAGVSSAANKQGA</sequence>
<dbReference type="InterPro" id="IPR018333">
    <property type="entry name" value="Squalene_cyclase"/>
</dbReference>
<gene>
    <name evidence="5" type="ORF">RMAR1173_LOCUS2274</name>
</gene>
<comment type="similarity">
    <text evidence="1">Belongs to the terpene cyclase/mutase family.</text>
</comment>
<evidence type="ECO:0000256" key="2">
    <source>
        <dbReference type="ARBA" id="ARBA00022737"/>
    </source>
</evidence>
<evidence type="ECO:0000259" key="4">
    <source>
        <dbReference type="Pfam" id="PF13249"/>
    </source>
</evidence>
<dbReference type="EMBL" id="HBHJ01003565">
    <property type="protein sequence ID" value="CAD9664914.1"/>
    <property type="molecule type" value="Transcribed_RNA"/>
</dbReference>
<dbReference type="InterPro" id="IPR008930">
    <property type="entry name" value="Terpenoid_cyclase/PrenylTrfase"/>
</dbReference>
<feature type="domain" description="Squalene cyclase N-terminal" evidence="4">
    <location>
        <begin position="1"/>
        <end position="163"/>
    </location>
</feature>
<dbReference type="GO" id="GO:0016866">
    <property type="term" value="F:intramolecular transferase activity"/>
    <property type="evidence" value="ECO:0007669"/>
    <property type="project" value="InterPro"/>
</dbReference>
<dbReference type="InterPro" id="IPR032696">
    <property type="entry name" value="SQ_cyclase_C"/>
</dbReference>
<name>A0A7S2R9Y1_9STRA</name>
<dbReference type="InterPro" id="IPR032697">
    <property type="entry name" value="SQ_cyclase_N"/>
</dbReference>
<dbReference type="PANTHER" id="PTHR11764:SF20">
    <property type="entry name" value="LANOSTEROL SYNTHASE"/>
    <property type="match status" value="1"/>
</dbReference>
<keyword evidence="2" id="KW-0677">Repeat</keyword>
<dbReference type="Gene3D" id="1.50.10.20">
    <property type="match status" value="1"/>
</dbReference>
<feature type="domain" description="Squalene cyclase C-terminal" evidence="3">
    <location>
        <begin position="190"/>
        <end position="544"/>
    </location>
</feature>
<dbReference type="Pfam" id="PF13243">
    <property type="entry name" value="SQHop_cyclase_C"/>
    <property type="match status" value="1"/>
</dbReference>
<evidence type="ECO:0000313" key="5">
    <source>
        <dbReference type="EMBL" id="CAD9664914.1"/>
    </source>
</evidence>
<reference evidence="5" key="1">
    <citation type="submission" date="2021-01" db="EMBL/GenBank/DDBJ databases">
        <authorList>
            <person name="Corre E."/>
            <person name="Pelletier E."/>
            <person name="Niang G."/>
            <person name="Scheremetjew M."/>
            <person name="Finn R."/>
            <person name="Kale V."/>
            <person name="Holt S."/>
            <person name="Cochrane G."/>
            <person name="Meng A."/>
            <person name="Brown T."/>
            <person name="Cohen L."/>
        </authorList>
    </citation>
    <scope>NUCLEOTIDE SEQUENCE</scope>
    <source>
        <strain evidence="5">CCMP1243</strain>
    </source>
</reference>
<dbReference type="GO" id="GO:0005811">
    <property type="term" value="C:lipid droplet"/>
    <property type="evidence" value="ECO:0007669"/>
    <property type="project" value="InterPro"/>
</dbReference>
<evidence type="ECO:0008006" key="6">
    <source>
        <dbReference type="Google" id="ProtNLM"/>
    </source>
</evidence>
<protein>
    <recommendedName>
        <fullName evidence="6">Terpene cyclase/mutase family member</fullName>
    </recommendedName>
</protein>
<dbReference type="Pfam" id="PF13249">
    <property type="entry name" value="SQHop_cyclase_N"/>
    <property type="match status" value="1"/>
</dbReference>
<dbReference type="PANTHER" id="PTHR11764">
    <property type="entry name" value="TERPENE CYCLASE/MUTASE FAMILY MEMBER"/>
    <property type="match status" value="1"/>
</dbReference>
<accession>A0A7S2R9Y1</accession>